<evidence type="ECO:0000313" key="18">
    <source>
        <dbReference type="Proteomes" id="UP000516072"/>
    </source>
</evidence>
<evidence type="ECO:0000256" key="2">
    <source>
        <dbReference type="ARBA" id="ARBA00009450"/>
    </source>
</evidence>
<evidence type="ECO:0000256" key="12">
    <source>
        <dbReference type="ARBA" id="ARBA00023139"/>
    </source>
</evidence>
<dbReference type="GO" id="GO:0015159">
    <property type="term" value="F:polysaccharide transmembrane transporter activity"/>
    <property type="evidence" value="ECO:0007669"/>
    <property type="project" value="InterPro"/>
</dbReference>
<name>A0A7G1Q9C0_9GAMM</name>
<keyword evidence="13" id="KW-0998">Cell outer membrane</keyword>
<feature type="domain" description="Polysaccharide export protein N-terminal" evidence="15">
    <location>
        <begin position="91"/>
        <end position="165"/>
    </location>
</feature>
<evidence type="ECO:0000256" key="11">
    <source>
        <dbReference type="ARBA" id="ARBA00023136"/>
    </source>
</evidence>
<dbReference type="Gene3D" id="3.30.1950.10">
    <property type="entry name" value="wza like domain"/>
    <property type="match status" value="1"/>
</dbReference>
<evidence type="ECO:0000313" key="17">
    <source>
        <dbReference type="EMBL" id="CAB1275824.1"/>
    </source>
</evidence>
<keyword evidence="9" id="KW-0406">Ion transport</keyword>
<dbReference type="EMBL" id="LR778175">
    <property type="protein sequence ID" value="CAB1275824.1"/>
    <property type="molecule type" value="Genomic_DNA"/>
</dbReference>
<keyword evidence="12" id="KW-0564">Palmitate</keyword>
<evidence type="ECO:0000256" key="4">
    <source>
        <dbReference type="ARBA" id="ARBA00022452"/>
    </source>
</evidence>
<evidence type="ECO:0000256" key="13">
    <source>
        <dbReference type="ARBA" id="ARBA00023237"/>
    </source>
</evidence>
<proteinExistence type="inferred from homology"/>
<evidence type="ECO:0000256" key="1">
    <source>
        <dbReference type="ARBA" id="ARBA00004571"/>
    </source>
</evidence>
<keyword evidence="14" id="KW-0449">Lipoprotein</keyword>
<dbReference type="Proteomes" id="UP000516072">
    <property type="component" value="Chromosome"/>
</dbReference>
<dbReference type="Gene3D" id="3.10.560.10">
    <property type="entry name" value="Outer membrane lipoprotein wza domain like"/>
    <property type="match status" value="1"/>
</dbReference>
<dbReference type="Pfam" id="PF02563">
    <property type="entry name" value="Poly_export"/>
    <property type="match status" value="1"/>
</dbReference>
<dbReference type="GO" id="GO:0046930">
    <property type="term" value="C:pore complex"/>
    <property type="evidence" value="ECO:0007669"/>
    <property type="project" value="UniProtKB-KW"/>
</dbReference>
<keyword evidence="4" id="KW-1134">Transmembrane beta strand</keyword>
<evidence type="ECO:0000256" key="14">
    <source>
        <dbReference type="ARBA" id="ARBA00023288"/>
    </source>
</evidence>
<organism evidence="17 18">
    <name type="scientific">Candidatus Nitrosacidococcus tergens</name>
    <dbReference type="NCBI Taxonomy" id="553981"/>
    <lineage>
        <taxon>Bacteria</taxon>
        <taxon>Pseudomonadati</taxon>
        <taxon>Pseudomonadota</taxon>
        <taxon>Gammaproteobacteria</taxon>
        <taxon>Chromatiales</taxon>
        <taxon>Chromatiaceae</taxon>
        <taxon>Candidatus Nitrosacidococcus</taxon>
    </lineage>
</organism>
<feature type="domain" description="SLBB" evidence="16">
    <location>
        <begin position="171"/>
        <end position="250"/>
    </location>
</feature>
<keyword evidence="7" id="KW-0732">Signal</keyword>
<evidence type="ECO:0000256" key="9">
    <source>
        <dbReference type="ARBA" id="ARBA00023065"/>
    </source>
</evidence>
<keyword evidence="10" id="KW-0626">Porin</keyword>
<dbReference type="GO" id="GO:0006811">
    <property type="term" value="P:monoatomic ion transport"/>
    <property type="evidence" value="ECO:0007669"/>
    <property type="project" value="UniProtKB-KW"/>
</dbReference>
<evidence type="ECO:0000256" key="7">
    <source>
        <dbReference type="ARBA" id="ARBA00022729"/>
    </source>
</evidence>
<evidence type="ECO:0000256" key="6">
    <source>
        <dbReference type="ARBA" id="ARBA00022692"/>
    </source>
</evidence>
<dbReference type="AlphaFoldDB" id="A0A7G1Q9C0"/>
<evidence type="ECO:0000259" key="15">
    <source>
        <dbReference type="Pfam" id="PF02563"/>
    </source>
</evidence>
<evidence type="ECO:0000259" key="16">
    <source>
        <dbReference type="Pfam" id="PF22461"/>
    </source>
</evidence>
<sequence length="278" mass="30944">MIRLIFPYLLISIFLTACGVHNAYQGGSVSRYEKSEKIAAQSEPKFEQISVESIPEVTTKDADILKLEELPIMDPNSENLPINDSEDVLNQYDQQIGPSDLLRVNVFQVEEISKKEIRVGNNGKLSLPLVGSITVEGLTAKELEIELERILGEKYLQNPQVSVSVVEHISKRFTVAGEVKKPGLYPIQGPTTLLEAISIAEGEEYYGNLSQVGLIRTVAGSKKINIYNINAIRDQKEVDPEIHANDVIVVSKDAGKAVWRKITRFFGVFFNPSGNIFR</sequence>
<keyword evidence="6" id="KW-0812">Transmembrane</keyword>
<keyword evidence="8" id="KW-0625">Polysaccharide transport</keyword>
<keyword evidence="5" id="KW-0762">Sugar transport</keyword>
<accession>A0A7G1Q9C0</accession>
<keyword evidence="3" id="KW-0813">Transport</keyword>
<dbReference type="InterPro" id="IPR054765">
    <property type="entry name" value="SLBB_dom"/>
</dbReference>
<dbReference type="GO" id="GO:0015288">
    <property type="term" value="F:porin activity"/>
    <property type="evidence" value="ECO:0007669"/>
    <property type="project" value="UniProtKB-KW"/>
</dbReference>
<dbReference type="Pfam" id="PF22461">
    <property type="entry name" value="SLBB_2"/>
    <property type="match status" value="1"/>
</dbReference>
<gene>
    <name evidence="17" type="ORF">NSCAC_0861</name>
</gene>
<evidence type="ECO:0000256" key="3">
    <source>
        <dbReference type="ARBA" id="ARBA00022448"/>
    </source>
</evidence>
<dbReference type="GO" id="GO:0009279">
    <property type="term" value="C:cell outer membrane"/>
    <property type="evidence" value="ECO:0007669"/>
    <property type="project" value="UniProtKB-SubCell"/>
</dbReference>
<evidence type="ECO:0000256" key="10">
    <source>
        <dbReference type="ARBA" id="ARBA00023114"/>
    </source>
</evidence>
<evidence type="ECO:0000256" key="8">
    <source>
        <dbReference type="ARBA" id="ARBA00023047"/>
    </source>
</evidence>
<dbReference type="RefSeq" id="WP_197745158.1">
    <property type="nucleotide sequence ID" value="NZ_LR778175.1"/>
</dbReference>
<dbReference type="PANTHER" id="PTHR33619:SF3">
    <property type="entry name" value="POLYSACCHARIDE EXPORT PROTEIN GFCE-RELATED"/>
    <property type="match status" value="1"/>
</dbReference>
<dbReference type="InterPro" id="IPR003715">
    <property type="entry name" value="Poly_export_N"/>
</dbReference>
<keyword evidence="11" id="KW-0472">Membrane</keyword>
<keyword evidence="18" id="KW-1185">Reference proteome</keyword>
<dbReference type="PROSITE" id="PS51257">
    <property type="entry name" value="PROKAR_LIPOPROTEIN"/>
    <property type="match status" value="1"/>
</dbReference>
<evidence type="ECO:0000256" key="5">
    <source>
        <dbReference type="ARBA" id="ARBA00022597"/>
    </source>
</evidence>
<protein>
    <submittedName>
        <fullName evidence="17">Putative Polysaccharide export protein</fullName>
    </submittedName>
</protein>
<dbReference type="KEGG" id="ntg:NSCAC_0861"/>
<dbReference type="PANTHER" id="PTHR33619">
    <property type="entry name" value="POLYSACCHARIDE EXPORT PROTEIN GFCE-RELATED"/>
    <property type="match status" value="1"/>
</dbReference>
<comment type="subcellular location">
    <subcellularLocation>
        <location evidence="1">Cell outer membrane</location>
        <topology evidence="1">Multi-pass membrane protein</topology>
    </subcellularLocation>
</comment>
<comment type="similarity">
    <text evidence="2">Belongs to the BexD/CtrA/VexA family.</text>
</comment>
<reference evidence="17 18" key="1">
    <citation type="submission" date="2020-03" db="EMBL/GenBank/DDBJ databases">
        <authorList>
            <person name="Picone N."/>
        </authorList>
    </citation>
    <scope>NUCLEOTIDE SEQUENCE [LARGE SCALE GENOMIC DNA]</scope>
    <source>
        <strain evidence="17">NSCAC1</strain>
    </source>
</reference>
<dbReference type="InterPro" id="IPR049712">
    <property type="entry name" value="Poly_export"/>
</dbReference>